<dbReference type="AlphaFoldDB" id="A0A9X4RUW9"/>
<keyword evidence="4" id="KW-1185">Reference proteome</keyword>
<organism evidence="3 4">
    <name type="scientific">Profundicola chukchiensis</name>
    <dbReference type="NCBI Taxonomy" id="2961959"/>
    <lineage>
        <taxon>Bacteria</taxon>
        <taxon>Pseudomonadati</taxon>
        <taxon>Bacteroidota</taxon>
        <taxon>Flavobacteriia</taxon>
        <taxon>Flavobacteriales</taxon>
        <taxon>Weeksellaceae</taxon>
        <taxon>Profundicola</taxon>
    </lineage>
</organism>
<name>A0A9X4RUW9_9FLAO</name>
<dbReference type="Gene3D" id="2.40.128.150">
    <property type="entry name" value="Cysteine proteinases"/>
    <property type="match status" value="1"/>
</dbReference>
<gene>
    <name evidence="3" type="ORF">NMK71_09115</name>
</gene>
<dbReference type="PRINTS" id="PR01543">
    <property type="entry name" value="ANATRNSFRASE"/>
</dbReference>
<dbReference type="InterPro" id="IPR001447">
    <property type="entry name" value="Arylamine_N-AcTrfase"/>
</dbReference>
<dbReference type="PANTHER" id="PTHR11786">
    <property type="entry name" value="N-HYDROXYARYLAMINE O-ACETYLTRANSFERASE"/>
    <property type="match status" value="1"/>
</dbReference>
<dbReference type="Pfam" id="PF00797">
    <property type="entry name" value="Acetyltransf_2"/>
    <property type="match status" value="1"/>
</dbReference>
<dbReference type="Gene3D" id="3.30.2140.10">
    <property type="entry name" value="Arylamine N-acetyltransferase"/>
    <property type="match status" value="1"/>
</dbReference>
<dbReference type="RefSeq" id="WP_304420946.1">
    <property type="nucleotide sequence ID" value="NZ_JANCMU010000005.1"/>
</dbReference>
<dbReference type="Proteomes" id="UP001152599">
    <property type="component" value="Unassembled WGS sequence"/>
</dbReference>
<sequence length="265" mass="30218">MSDFNFNQEKYLKRINLNSDISVDFESLKRIHRAQHLSIPFENFDICLNRKIAIDPSSIFNKLVLHKRGGYCFENNALLLIALKNFGFEARPVLGRVHLSGEPGGRTHQSTLVKFGDDTWLVDAGFGSESPRTPIPLIPNEVVSFEGINYRIIQSEMYGYMLQNKTTDDWKNLYSFDLSPVLDIDLNLGNHFTSTSPDSFFMTARIAALPVENGIKTLYNDRLKKTINGQEENISLEDNATYLEVLEREFGIQLDADYSKLKPLN</sequence>
<proteinExistence type="inferred from homology"/>
<comment type="caution">
    <text evidence="3">The sequence shown here is derived from an EMBL/GenBank/DDBJ whole genome shotgun (WGS) entry which is preliminary data.</text>
</comment>
<dbReference type="PANTHER" id="PTHR11786:SF0">
    <property type="entry name" value="ARYLAMINE N-ACETYLTRANSFERASE 4-RELATED"/>
    <property type="match status" value="1"/>
</dbReference>
<dbReference type="GO" id="GO:0016407">
    <property type="term" value="F:acetyltransferase activity"/>
    <property type="evidence" value="ECO:0007669"/>
    <property type="project" value="InterPro"/>
</dbReference>
<comment type="similarity">
    <text evidence="1 2">Belongs to the arylamine N-acetyltransferase family.</text>
</comment>
<evidence type="ECO:0000256" key="1">
    <source>
        <dbReference type="ARBA" id="ARBA00006547"/>
    </source>
</evidence>
<evidence type="ECO:0000256" key="2">
    <source>
        <dbReference type="RuleBase" id="RU003452"/>
    </source>
</evidence>
<evidence type="ECO:0000313" key="3">
    <source>
        <dbReference type="EMBL" id="MDG4946573.1"/>
    </source>
</evidence>
<dbReference type="InterPro" id="IPR038765">
    <property type="entry name" value="Papain-like_cys_pep_sf"/>
</dbReference>
<evidence type="ECO:0000313" key="4">
    <source>
        <dbReference type="Proteomes" id="UP001152599"/>
    </source>
</evidence>
<dbReference type="SUPFAM" id="SSF54001">
    <property type="entry name" value="Cysteine proteinases"/>
    <property type="match status" value="1"/>
</dbReference>
<accession>A0A9X4RUW9</accession>
<protein>
    <submittedName>
        <fullName evidence="3">Arylamine N-acetyltransferase</fullName>
    </submittedName>
</protein>
<dbReference type="EMBL" id="JANCMU010000005">
    <property type="protein sequence ID" value="MDG4946573.1"/>
    <property type="molecule type" value="Genomic_DNA"/>
</dbReference>
<reference evidence="3" key="1">
    <citation type="submission" date="2022-07" db="EMBL/GenBank/DDBJ databases">
        <title>Description and genome-wide analysis of Profundicola chukchiensis gen. nov., sp. nov., marine bacteria isolated from bottom sediments of the Chukchi Sea.</title>
        <authorList>
            <person name="Romanenko L."/>
            <person name="Otstavnykh N."/>
            <person name="Kurilenko V."/>
            <person name="Eremeev V."/>
            <person name="Velansky P."/>
            <person name="Mikhailov V."/>
            <person name="Isaeva M."/>
        </authorList>
    </citation>
    <scope>NUCLEOTIDE SEQUENCE</scope>
    <source>
        <strain evidence="3">KMM 9713</strain>
    </source>
</reference>